<feature type="region of interest" description="Disordered" evidence="1">
    <location>
        <begin position="1"/>
        <end position="50"/>
    </location>
</feature>
<dbReference type="OrthoDB" id="3799266at2759"/>
<feature type="region of interest" description="Disordered" evidence="1">
    <location>
        <begin position="254"/>
        <end position="344"/>
    </location>
</feature>
<feature type="compositionally biased region" description="Polar residues" evidence="1">
    <location>
        <begin position="329"/>
        <end position="344"/>
    </location>
</feature>
<dbReference type="GeneID" id="54347540"/>
<sequence>MAREARRGPRCSNSWRPSDGALSPQTGHPQPQQSPAPPERPERSSHARIPHPSTRQYLNFCQRMTPHSTHATPEPPVQTFKNPNLMPVVLRHFHQARPFTPNEDLPWAETPEDERLPQIWHTSIDELIRRTARGYDLVMNYERDAEGGQRWTPGDIARIRDVGKTLHRDIFALKRWQRVVAQQGDQDKNMMMHIKREVNFTKQLCERVQRAIVRYEQKCELELLRDGTYAQDEDGKIYKPIAPQEFVAEGGYLQDVPRPSTKGMEGGSCGHPQDHYQDDYQDHHNVTRFGTPPHTKPSSPPERSSAFDFASQSTPSHELEREATHQKSKITSTARRYQLNVSDL</sequence>
<evidence type="ECO:0000313" key="3">
    <source>
        <dbReference type="Proteomes" id="UP000800082"/>
    </source>
</evidence>
<dbReference type="EMBL" id="ML978964">
    <property type="protein sequence ID" value="KAF1930086.1"/>
    <property type="molecule type" value="Genomic_DNA"/>
</dbReference>
<reference evidence="2" key="1">
    <citation type="journal article" date="2020" name="Stud. Mycol.">
        <title>101 Dothideomycetes genomes: a test case for predicting lifestyles and emergence of pathogens.</title>
        <authorList>
            <person name="Haridas S."/>
            <person name="Albert R."/>
            <person name="Binder M."/>
            <person name="Bloem J."/>
            <person name="Labutti K."/>
            <person name="Salamov A."/>
            <person name="Andreopoulos B."/>
            <person name="Baker S."/>
            <person name="Barry K."/>
            <person name="Bills G."/>
            <person name="Bluhm B."/>
            <person name="Cannon C."/>
            <person name="Castanera R."/>
            <person name="Culley D."/>
            <person name="Daum C."/>
            <person name="Ezra D."/>
            <person name="Gonzalez J."/>
            <person name="Henrissat B."/>
            <person name="Kuo A."/>
            <person name="Liang C."/>
            <person name="Lipzen A."/>
            <person name="Lutzoni F."/>
            <person name="Magnuson J."/>
            <person name="Mondo S."/>
            <person name="Nolan M."/>
            <person name="Ohm R."/>
            <person name="Pangilinan J."/>
            <person name="Park H.-J."/>
            <person name="Ramirez L."/>
            <person name="Alfaro M."/>
            <person name="Sun H."/>
            <person name="Tritt A."/>
            <person name="Yoshinaga Y."/>
            <person name="Zwiers L.-H."/>
            <person name="Turgeon B."/>
            <person name="Goodwin S."/>
            <person name="Spatafora J."/>
            <person name="Crous P."/>
            <person name="Grigoriev I."/>
        </authorList>
    </citation>
    <scope>NUCLEOTIDE SEQUENCE</scope>
    <source>
        <strain evidence="2">CBS 183.55</strain>
    </source>
</reference>
<keyword evidence="3" id="KW-1185">Reference proteome</keyword>
<name>A0A6A5RUW4_9PLEO</name>
<dbReference type="Proteomes" id="UP000800082">
    <property type="component" value="Unassembled WGS sequence"/>
</dbReference>
<accession>A0A6A5RUW4</accession>
<evidence type="ECO:0000313" key="2">
    <source>
        <dbReference type="EMBL" id="KAF1930086.1"/>
    </source>
</evidence>
<protein>
    <submittedName>
        <fullName evidence="2">Uncharacterized protein</fullName>
    </submittedName>
</protein>
<dbReference type="RefSeq" id="XP_033450334.1">
    <property type="nucleotide sequence ID" value="XM_033589891.1"/>
</dbReference>
<dbReference type="AlphaFoldDB" id="A0A6A5RUW4"/>
<evidence type="ECO:0000256" key="1">
    <source>
        <dbReference type="SAM" id="MobiDB-lite"/>
    </source>
</evidence>
<proteinExistence type="predicted"/>
<gene>
    <name evidence="2" type="ORF">M421DRAFT_3840</name>
</gene>
<organism evidence="2 3">
    <name type="scientific">Didymella exigua CBS 183.55</name>
    <dbReference type="NCBI Taxonomy" id="1150837"/>
    <lineage>
        <taxon>Eukaryota</taxon>
        <taxon>Fungi</taxon>
        <taxon>Dikarya</taxon>
        <taxon>Ascomycota</taxon>
        <taxon>Pezizomycotina</taxon>
        <taxon>Dothideomycetes</taxon>
        <taxon>Pleosporomycetidae</taxon>
        <taxon>Pleosporales</taxon>
        <taxon>Pleosporineae</taxon>
        <taxon>Didymellaceae</taxon>
        <taxon>Didymella</taxon>
    </lineage>
</organism>
<feature type="compositionally biased region" description="Basic and acidic residues" evidence="1">
    <location>
        <begin position="272"/>
        <end position="285"/>
    </location>
</feature>